<reference evidence="6" key="2">
    <citation type="submission" date="2019-01" db="EMBL/GenBank/DDBJ databases">
        <title>Genome sequence of Desulfonema ishimotonii strain Tokyo 01.</title>
        <authorList>
            <person name="Fukui M."/>
        </authorList>
    </citation>
    <scope>NUCLEOTIDE SEQUENCE [LARGE SCALE GENOMIC DNA]</scope>
    <source>
        <strain evidence="6">Tokyo 01</strain>
    </source>
</reference>
<dbReference type="InterPro" id="IPR025193">
    <property type="entry name" value="DUF4114"/>
</dbReference>
<dbReference type="NCBIfam" id="TIGR02595">
    <property type="entry name" value="PEP_CTERM"/>
    <property type="match status" value="1"/>
</dbReference>
<reference evidence="6" key="1">
    <citation type="submission" date="2017-11" db="EMBL/GenBank/DDBJ databases">
        <authorList>
            <person name="Watanabe M."/>
            <person name="Kojima H."/>
        </authorList>
    </citation>
    <scope>NUCLEOTIDE SEQUENCE [LARGE SCALE GENOMIC DNA]</scope>
    <source>
        <strain evidence="6">Tokyo 01</strain>
    </source>
</reference>
<keyword evidence="1" id="KW-0812">Transmembrane</keyword>
<protein>
    <recommendedName>
        <fullName evidence="7">PEP-CTERM protein-sorting domain-containing protein</fullName>
    </recommendedName>
</protein>
<dbReference type="Pfam" id="PF13448">
    <property type="entry name" value="DUF4114"/>
    <property type="match status" value="1"/>
</dbReference>
<gene>
    <name evidence="5" type="ORF">DENIS_4970</name>
</gene>
<keyword evidence="1" id="KW-0472">Membrane</keyword>
<dbReference type="Pfam" id="PF07589">
    <property type="entry name" value="PEP-CTERM"/>
    <property type="match status" value="1"/>
</dbReference>
<dbReference type="InterPro" id="IPR013424">
    <property type="entry name" value="Ice-binding_C"/>
</dbReference>
<comment type="caution">
    <text evidence="5">The sequence shown here is derived from an EMBL/GenBank/DDBJ whole genome shotgun (WGS) entry which is preliminary data.</text>
</comment>
<feature type="chain" id="PRO_5019321974" description="PEP-CTERM protein-sorting domain-containing protein" evidence="2">
    <location>
        <begin position="25"/>
        <end position="223"/>
    </location>
</feature>
<dbReference type="Proteomes" id="UP000288096">
    <property type="component" value="Unassembled WGS sequence"/>
</dbReference>
<keyword evidence="1" id="KW-1133">Transmembrane helix</keyword>
<evidence type="ECO:0000313" key="5">
    <source>
        <dbReference type="EMBL" id="GBC63970.1"/>
    </source>
</evidence>
<accession>A0A401G413</accession>
<sequence>MKNFTYILALSMAAIFFVTGNAMALTLSDITDNYSDTGAESVYLTDTDTGSDDSTAFLLLEVEADFADENIFGIYDLTSGEMLEIFEGSDTPTTSSTIMFDIGAGTATANGVTKTIGTTFGFYITTPEDSGYTYYSETSKNSDGFDHMMVFNTSDNSMGSLLGSDVVVAIEDLVNGGDKDFDDMIVGFSDVLPTNAPVPEPATMLLLGAGLIGLAGYRKKFRK</sequence>
<feature type="signal peptide" evidence="2">
    <location>
        <begin position="1"/>
        <end position="24"/>
    </location>
</feature>
<dbReference type="OrthoDB" id="1204817at2"/>
<evidence type="ECO:0000259" key="4">
    <source>
        <dbReference type="Pfam" id="PF13448"/>
    </source>
</evidence>
<evidence type="ECO:0000256" key="1">
    <source>
        <dbReference type="SAM" id="Phobius"/>
    </source>
</evidence>
<dbReference type="EMBL" id="BEXT01000001">
    <property type="protein sequence ID" value="GBC63970.1"/>
    <property type="molecule type" value="Genomic_DNA"/>
</dbReference>
<feature type="domain" description="Ice-binding protein C-terminal" evidence="3">
    <location>
        <begin position="197"/>
        <end position="219"/>
    </location>
</feature>
<feature type="transmembrane region" description="Helical" evidence="1">
    <location>
        <begin position="201"/>
        <end position="217"/>
    </location>
</feature>
<feature type="domain" description="DUF4114" evidence="4">
    <location>
        <begin position="117"/>
        <end position="186"/>
    </location>
</feature>
<keyword evidence="2" id="KW-0732">Signal</keyword>
<evidence type="ECO:0008006" key="7">
    <source>
        <dbReference type="Google" id="ProtNLM"/>
    </source>
</evidence>
<evidence type="ECO:0000256" key="2">
    <source>
        <dbReference type="SAM" id="SignalP"/>
    </source>
</evidence>
<dbReference type="AlphaFoldDB" id="A0A401G413"/>
<dbReference type="RefSeq" id="WP_124330981.1">
    <property type="nucleotide sequence ID" value="NZ_BEXT01000001.1"/>
</dbReference>
<evidence type="ECO:0000259" key="3">
    <source>
        <dbReference type="Pfam" id="PF07589"/>
    </source>
</evidence>
<keyword evidence="6" id="KW-1185">Reference proteome</keyword>
<organism evidence="5 6">
    <name type="scientific">Desulfonema ishimotonii</name>
    <dbReference type="NCBI Taxonomy" id="45657"/>
    <lineage>
        <taxon>Bacteria</taxon>
        <taxon>Pseudomonadati</taxon>
        <taxon>Thermodesulfobacteriota</taxon>
        <taxon>Desulfobacteria</taxon>
        <taxon>Desulfobacterales</taxon>
        <taxon>Desulfococcaceae</taxon>
        <taxon>Desulfonema</taxon>
    </lineage>
</organism>
<evidence type="ECO:0000313" key="6">
    <source>
        <dbReference type="Proteomes" id="UP000288096"/>
    </source>
</evidence>
<proteinExistence type="predicted"/>
<name>A0A401G413_9BACT</name>